<dbReference type="EMBL" id="FOSL01000016">
    <property type="protein sequence ID" value="SFK89157.1"/>
    <property type="molecule type" value="Genomic_DNA"/>
</dbReference>
<comment type="similarity">
    <text evidence="1">Belongs to the leucine-binding protein family.</text>
</comment>
<dbReference type="CDD" id="cd06333">
    <property type="entry name" value="PBP1_ABC_RPA1789-like"/>
    <property type="match status" value="1"/>
</dbReference>
<keyword evidence="4" id="KW-0029">Amino-acid transport</keyword>
<evidence type="ECO:0000256" key="4">
    <source>
        <dbReference type="ARBA" id="ARBA00022970"/>
    </source>
</evidence>
<dbReference type="Proteomes" id="UP000323300">
    <property type="component" value="Unassembled WGS sequence"/>
</dbReference>
<accession>A0A1I4D9W2</accession>
<keyword evidence="8" id="KW-1185">Reference proteome</keyword>
<evidence type="ECO:0000256" key="5">
    <source>
        <dbReference type="SAM" id="SignalP"/>
    </source>
</evidence>
<feature type="signal peptide" evidence="5">
    <location>
        <begin position="1"/>
        <end position="22"/>
    </location>
</feature>
<organism evidence="7 8">
    <name type="scientific">Neomesorhizobium albiziae</name>
    <dbReference type="NCBI Taxonomy" id="335020"/>
    <lineage>
        <taxon>Bacteria</taxon>
        <taxon>Pseudomonadati</taxon>
        <taxon>Pseudomonadota</taxon>
        <taxon>Alphaproteobacteria</taxon>
        <taxon>Hyphomicrobiales</taxon>
        <taxon>Phyllobacteriaceae</taxon>
        <taxon>Neomesorhizobium</taxon>
    </lineage>
</organism>
<gene>
    <name evidence="7" type="ORF">SAMN04488498_11650</name>
</gene>
<dbReference type="InterPro" id="IPR000709">
    <property type="entry name" value="Leu_Ile_Val-bd"/>
</dbReference>
<dbReference type="GO" id="GO:0006865">
    <property type="term" value="P:amino acid transport"/>
    <property type="evidence" value="ECO:0007669"/>
    <property type="project" value="UniProtKB-KW"/>
</dbReference>
<dbReference type="PANTHER" id="PTHR30483">
    <property type="entry name" value="LEUCINE-SPECIFIC-BINDING PROTEIN"/>
    <property type="match status" value="1"/>
</dbReference>
<evidence type="ECO:0000313" key="8">
    <source>
        <dbReference type="Proteomes" id="UP000323300"/>
    </source>
</evidence>
<feature type="chain" id="PRO_5009302629" evidence="5">
    <location>
        <begin position="23"/>
        <end position="378"/>
    </location>
</feature>
<keyword evidence="2" id="KW-0813">Transport</keyword>
<reference evidence="7 8" key="1">
    <citation type="submission" date="2016-10" db="EMBL/GenBank/DDBJ databases">
        <authorList>
            <person name="Varghese N."/>
            <person name="Submissions S."/>
        </authorList>
    </citation>
    <scope>NUCLEOTIDE SEQUENCE [LARGE SCALE GENOMIC DNA]</scope>
    <source>
        <strain evidence="7 8">DSM 21822</strain>
    </source>
</reference>
<dbReference type="AlphaFoldDB" id="A0A1I4D9W2"/>
<evidence type="ECO:0000256" key="1">
    <source>
        <dbReference type="ARBA" id="ARBA00010062"/>
    </source>
</evidence>
<dbReference type="Gene3D" id="3.40.50.2300">
    <property type="match status" value="2"/>
</dbReference>
<dbReference type="SUPFAM" id="SSF53822">
    <property type="entry name" value="Periplasmic binding protein-like I"/>
    <property type="match status" value="1"/>
</dbReference>
<feature type="domain" description="Leucine-binding protein" evidence="6">
    <location>
        <begin position="24"/>
        <end position="358"/>
    </location>
</feature>
<proteinExistence type="inferred from homology"/>
<dbReference type="PANTHER" id="PTHR30483:SF38">
    <property type="entry name" value="BLR7848 PROTEIN"/>
    <property type="match status" value="1"/>
</dbReference>
<dbReference type="OrthoDB" id="9791590at2"/>
<dbReference type="InterPro" id="IPR028082">
    <property type="entry name" value="Peripla_BP_I"/>
</dbReference>
<dbReference type="InterPro" id="IPR051010">
    <property type="entry name" value="BCAA_transport"/>
</dbReference>
<dbReference type="Pfam" id="PF13458">
    <property type="entry name" value="Peripla_BP_6"/>
    <property type="match status" value="1"/>
</dbReference>
<name>A0A1I4D9W2_9HYPH</name>
<sequence length="378" mass="39585">MKSVLKAAVAALMIGVASPALADIKIGSTVSETGPASSLGDPEAKTLRMLVDEINAAGGVLGEKIELVSYDDAGDPNKARTFATRLIEDDEVVAIVGGSTTATTMSIMQVVADAEIPFISLAGALEIVDPVQPWTFKTPHTDRMACGKIFENMKAGGLTKIGLISGSDGFGASMRKHCVDIAGDYGIEILADEIYGPTDADMTPQLTNLRSKEGVQAILNAGFGQGPAIVTRNYGQLGIKTPLYQSHGVASKAFIELAGPASNGVKIPGTAILIADQLSQDDPQYAVVTAYRKIYEEKAGSPASTFGGYAHDALRLLVDAINRAGAAEPQAIRDAIEQTKGFVGVTGAFNMSATDHLGLDLSAFRMLEIKDGNWVLLQ</sequence>
<evidence type="ECO:0000256" key="2">
    <source>
        <dbReference type="ARBA" id="ARBA00022448"/>
    </source>
</evidence>
<protein>
    <submittedName>
        <fullName evidence="7">Branched-chain amino acid transport system substrate-binding protein</fullName>
    </submittedName>
</protein>
<evidence type="ECO:0000256" key="3">
    <source>
        <dbReference type="ARBA" id="ARBA00022729"/>
    </source>
</evidence>
<dbReference type="InterPro" id="IPR028081">
    <property type="entry name" value="Leu-bd"/>
</dbReference>
<evidence type="ECO:0000313" key="7">
    <source>
        <dbReference type="EMBL" id="SFK89157.1"/>
    </source>
</evidence>
<keyword evidence="3 5" id="KW-0732">Signal</keyword>
<dbReference type="RefSeq" id="WP_149762381.1">
    <property type="nucleotide sequence ID" value="NZ_BSPE01000060.1"/>
</dbReference>
<dbReference type="PRINTS" id="PR00337">
    <property type="entry name" value="LEUILEVALBP"/>
</dbReference>
<evidence type="ECO:0000259" key="6">
    <source>
        <dbReference type="Pfam" id="PF13458"/>
    </source>
</evidence>